<dbReference type="RefSeq" id="WP_345737937.1">
    <property type="nucleotide sequence ID" value="NZ_BAABIA010000008.1"/>
</dbReference>
<evidence type="ECO:0000313" key="2">
    <source>
        <dbReference type="EMBL" id="GAA5145674.1"/>
    </source>
</evidence>
<feature type="domain" description="Glycosyltransferase subfamily 4-like N-terminal" evidence="1">
    <location>
        <begin position="14"/>
        <end position="178"/>
    </location>
</feature>
<dbReference type="PANTHER" id="PTHR12526:SF635">
    <property type="entry name" value="GLYCOSYL TRANSFERASE GROUP 1"/>
    <property type="match status" value="1"/>
</dbReference>
<keyword evidence="3" id="KW-1185">Reference proteome</keyword>
<reference evidence="3" key="1">
    <citation type="journal article" date="2019" name="Int. J. Syst. Evol. Microbiol.">
        <title>The Global Catalogue of Microorganisms (GCM) 10K type strain sequencing project: providing services to taxonomists for standard genome sequencing and annotation.</title>
        <authorList>
            <consortium name="The Broad Institute Genomics Platform"/>
            <consortium name="The Broad Institute Genome Sequencing Center for Infectious Disease"/>
            <person name="Wu L."/>
            <person name="Ma J."/>
        </authorList>
    </citation>
    <scope>NUCLEOTIDE SEQUENCE [LARGE SCALE GENOMIC DNA]</scope>
    <source>
        <strain evidence="3">JCM 18053</strain>
    </source>
</reference>
<name>A0ABP9PFB7_9BACT</name>
<protein>
    <submittedName>
        <fullName evidence="2">Glycosyltransferase family 4 protein</fullName>
    </submittedName>
</protein>
<dbReference type="CDD" id="cd03801">
    <property type="entry name" value="GT4_PimA-like"/>
    <property type="match status" value="1"/>
</dbReference>
<dbReference type="Proteomes" id="UP001499852">
    <property type="component" value="Unassembled WGS sequence"/>
</dbReference>
<evidence type="ECO:0000313" key="3">
    <source>
        <dbReference type="Proteomes" id="UP001499852"/>
    </source>
</evidence>
<dbReference type="Pfam" id="PF13439">
    <property type="entry name" value="Glyco_transf_4"/>
    <property type="match status" value="1"/>
</dbReference>
<accession>A0ABP9PFB7</accession>
<dbReference type="EMBL" id="BAABIA010000008">
    <property type="protein sequence ID" value="GAA5145674.1"/>
    <property type="molecule type" value="Genomic_DNA"/>
</dbReference>
<dbReference type="PANTHER" id="PTHR12526">
    <property type="entry name" value="GLYCOSYLTRANSFERASE"/>
    <property type="match status" value="1"/>
</dbReference>
<sequence length="365" mass="40877">MKLALIRRQFAATGGAELYMQRLVAALAAAGHEVHLYSENWEGMPDAVTLHRVNVQAPRALRPVRFAEIVAQMMAPVTYDVVFSLERTVSQDVYRAGDGVHKVWLDQRRHYASWWRRPFVGLGAFHSNMMALEKRTLDPAVTRHVIVNSEMVRREIVREFGYPAERIHLVRNGINAARFQQADRVGTRQRFGLAEGDFVMLFVGSGWERKGLHFLLRLMSRLEKTDPQVKLLVVGKGRLAGPVPRNVILAGPMPQVENAYAAADLLTFLPIYEPSSNVVPEALASGLPVITSVFNGAAEWLTEGVNGHVLPAPEDTDALEKAVRFWMVRPDARPVPCEHALDLETNVRETLRVLERVAAEKRAEG</sequence>
<gene>
    <name evidence="2" type="ORF">GCM10023213_37580</name>
</gene>
<comment type="caution">
    <text evidence="2">The sequence shown here is derived from an EMBL/GenBank/DDBJ whole genome shotgun (WGS) entry which is preliminary data.</text>
</comment>
<organism evidence="2 3">
    <name type="scientific">Prosthecobacter algae</name>
    <dbReference type="NCBI Taxonomy" id="1144682"/>
    <lineage>
        <taxon>Bacteria</taxon>
        <taxon>Pseudomonadati</taxon>
        <taxon>Verrucomicrobiota</taxon>
        <taxon>Verrucomicrobiia</taxon>
        <taxon>Verrucomicrobiales</taxon>
        <taxon>Verrucomicrobiaceae</taxon>
        <taxon>Prosthecobacter</taxon>
    </lineage>
</organism>
<evidence type="ECO:0000259" key="1">
    <source>
        <dbReference type="Pfam" id="PF13439"/>
    </source>
</evidence>
<dbReference type="SUPFAM" id="SSF53756">
    <property type="entry name" value="UDP-Glycosyltransferase/glycogen phosphorylase"/>
    <property type="match status" value="1"/>
</dbReference>
<dbReference type="InterPro" id="IPR028098">
    <property type="entry name" value="Glyco_trans_4-like_N"/>
</dbReference>
<proteinExistence type="predicted"/>
<dbReference type="Gene3D" id="3.40.50.2000">
    <property type="entry name" value="Glycogen Phosphorylase B"/>
    <property type="match status" value="2"/>
</dbReference>
<dbReference type="Pfam" id="PF13692">
    <property type="entry name" value="Glyco_trans_1_4"/>
    <property type="match status" value="1"/>
</dbReference>